<proteinExistence type="predicted"/>
<dbReference type="Proteomes" id="UP000612585">
    <property type="component" value="Unassembled WGS sequence"/>
</dbReference>
<evidence type="ECO:0000256" key="1">
    <source>
        <dbReference type="ARBA" id="ARBA00023015"/>
    </source>
</evidence>
<dbReference type="RefSeq" id="WP_203994860.1">
    <property type="nucleotide sequence ID" value="NZ_BOPG01000024.1"/>
</dbReference>
<dbReference type="InterPro" id="IPR028082">
    <property type="entry name" value="Peripla_BP_I"/>
</dbReference>
<dbReference type="SUPFAM" id="SSF53822">
    <property type="entry name" value="Periplasmic binding protein-like I"/>
    <property type="match status" value="1"/>
</dbReference>
<dbReference type="SMART" id="SM00354">
    <property type="entry name" value="HTH_LACI"/>
    <property type="match status" value="1"/>
</dbReference>
<keyword evidence="1" id="KW-0805">Transcription regulation</keyword>
<evidence type="ECO:0000256" key="3">
    <source>
        <dbReference type="ARBA" id="ARBA00023163"/>
    </source>
</evidence>
<dbReference type="PROSITE" id="PS50932">
    <property type="entry name" value="HTH_LACI_2"/>
    <property type="match status" value="1"/>
</dbReference>
<keyword evidence="7" id="KW-1185">Reference proteome</keyword>
<dbReference type="InterPro" id="IPR046335">
    <property type="entry name" value="LacI/GalR-like_sensor"/>
</dbReference>
<organism evidence="6 7">
    <name type="scientific">Virgisporangium aurantiacum</name>
    <dbReference type="NCBI Taxonomy" id="175570"/>
    <lineage>
        <taxon>Bacteria</taxon>
        <taxon>Bacillati</taxon>
        <taxon>Actinomycetota</taxon>
        <taxon>Actinomycetes</taxon>
        <taxon>Micromonosporales</taxon>
        <taxon>Micromonosporaceae</taxon>
        <taxon>Virgisporangium</taxon>
    </lineage>
</organism>
<evidence type="ECO:0000259" key="5">
    <source>
        <dbReference type="PROSITE" id="PS50932"/>
    </source>
</evidence>
<evidence type="ECO:0000313" key="7">
    <source>
        <dbReference type="Proteomes" id="UP000612585"/>
    </source>
</evidence>
<dbReference type="CDD" id="cd01574">
    <property type="entry name" value="PBP1_LacI"/>
    <property type="match status" value="1"/>
</dbReference>
<dbReference type="PANTHER" id="PTHR30146:SF109">
    <property type="entry name" value="HTH-TYPE TRANSCRIPTIONAL REGULATOR GALS"/>
    <property type="match status" value="1"/>
</dbReference>
<dbReference type="AlphaFoldDB" id="A0A8J3Z746"/>
<dbReference type="GO" id="GO:0000976">
    <property type="term" value="F:transcription cis-regulatory region binding"/>
    <property type="evidence" value="ECO:0007669"/>
    <property type="project" value="TreeGrafter"/>
</dbReference>
<keyword evidence="3" id="KW-0804">Transcription</keyword>
<dbReference type="GO" id="GO:0003700">
    <property type="term" value="F:DNA-binding transcription factor activity"/>
    <property type="evidence" value="ECO:0007669"/>
    <property type="project" value="TreeGrafter"/>
</dbReference>
<dbReference type="Pfam" id="PF13377">
    <property type="entry name" value="Peripla_BP_3"/>
    <property type="match status" value="1"/>
</dbReference>
<protein>
    <submittedName>
        <fullName evidence="6">LacI family transcriptional regulator</fullName>
    </submittedName>
</protein>
<dbReference type="Gene3D" id="3.40.50.2300">
    <property type="match status" value="2"/>
</dbReference>
<feature type="compositionally biased region" description="Basic and acidic residues" evidence="4">
    <location>
        <begin position="8"/>
        <end position="19"/>
    </location>
</feature>
<dbReference type="InterPro" id="IPR000843">
    <property type="entry name" value="HTH_LacI"/>
</dbReference>
<gene>
    <name evidence="6" type="ORF">Vau01_039820</name>
</gene>
<evidence type="ECO:0000256" key="4">
    <source>
        <dbReference type="SAM" id="MobiDB-lite"/>
    </source>
</evidence>
<comment type="caution">
    <text evidence="6">The sequence shown here is derived from an EMBL/GenBank/DDBJ whole genome shotgun (WGS) entry which is preliminary data.</text>
</comment>
<evidence type="ECO:0000256" key="2">
    <source>
        <dbReference type="ARBA" id="ARBA00023125"/>
    </source>
</evidence>
<dbReference type="Gene3D" id="1.10.260.40">
    <property type="entry name" value="lambda repressor-like DNA-binding domains"/>
    <property type="match status" value="1"/>
</dbReference>
<dbReference type="PANTHER" id="PTHR30146">
    <property type="entry name" value="LACI-RELATED TRANSCRIPTIONAL REPRESSOR"/>
    <property type="match status" value="1"/>
</dbReference>
<feature type="region of interest" description="Disordered" evidence="4">
    <location>
        <begin position="336"/>
        <end position="362"/>
    </location>
</feature>
<evidence type="ECO:0000313" key="6">
    <source>
        <dbReference type="EMBL" id="GIJ56466.1"/>
    </source>
</evidence>
<sequence length="362" mass="37338">MSRVVRSFPDRPAGRRRDSTPSIRDVAAAAGVSYQTVSRVLNDSPKVSAGTRQLVLDVIGRMDYRPNRAARALGSGRAGAVTVVTADTTLYGYASTLRGIEEAARSAGLAVGIRVVESDRADDVRHAVEHVSDPSAGGVIVIAFDPAGSGVVRALPASVPAVAATEAGGLTGSARTMLFLDERQAAAEATRHLLDLGHRTVHHVAIPSETGTSARRAGWRDVLERAGAPVPPVLAGGWDPESAHAAGVRLAADPAVTAILCGNDDTALAVRRALYEAGRNVPGDVSVVGFDDVPGAAYWTPALTTVRMNFVALGRACLDAVVAEVAGGPLPEVTLEPPTLVLRESTAPPPTGAGTRRSRPGG</sequence>
<dbReference type="InterPro" id="IPR010982">
    <property type="entry name" value="Lambda_DNA-bd_dom_sf"/>
</dbReference>
<dbReference type="PROSITE" id="PS00356">
    <property type="entry name" value="HTH_LACI_1"/>
    <property type="match status" value="1"/>
</dbReference>
<accession>A0A8J3Z746</accession>
<name>A0A8J3Z746_9ACTN</name>
<keyword evidence="2" id="KW-0238">DNA-binding</keyword>
<dbReference type="EMBL" id="BOPG01000024">
    <property type="protein sequence ID" value="GIJ56466.1"/>
    <property type="molecule type" value="Genomic_DNA"/>
</dbReference>
<dbReference type="CDD" id="cd01392">
    <property type="entry name" value="HTH_LacI"/>
    <property type="match status" value="1"/>
</dbReference>
<dbReference type="PRINTS" id="PR00036">
    <property type="entry name" value="HTHLACI"/>
</dbReference>
<reference evidence="6" key="1">
    <citation type="submission" date="2021-01" db="EMBL/GenBank/DDBJ databases">
        <title>Whole genome shotgun sequence of Virgisporangium aurantiacum NBRC 16421.</title>
        <authorList>
            <person name="Komaki H."/>
            <person name="Tamura T."/>
        </authorList>
    </citation>
    <scope>NUCLEOTIDE SEQUENCE</scope>
    <source>
        <strain evidence="6">NBRC 16421</strain>
    </source>
</reference>
<dbReference type="Pfam" id="PF00356">
    <property type="entry name" value="LacI"/>
    <property type="match status" value="1"/>
</dbReference>
<feature type="domain" description="HTH lacI-type" evidence="5">
    <location>
        <begin position="21"/>
        <end position="75"/>
    </location>
</feature>
<feature type="region of interest" description="Disordered" evidence="4">
    <location>
        <begin position="1"/>
        <end position="21"/>
    </location>
</feature>
<dbReference type="SUPFAM" id="SSF47413">
    <property type="entry name" value="lambda repressor-like DNA-binding domains"/>
    <property type="match status" value="1"/>
</dbReference>